<keyword evidence="7 9" id="KW-0472">Membrane</keyword>
<feature type="transmembrane region" description="Helical" evidence="9">
    <location>
        <begin position="233"/>
        <end position="251"/>
    </location>
</feature>
<accession>A0AAE1CHE4</accession>
<feature type="transmembrane region" description="Helical" evidence="9">
    <location>
        <begin position="82"/>
        <end position="104"/>
    </location>
</feature>
<keyword evidence="5 9" id="KW-1133">Transmembrane helix</keyword>
<dbReference type="PANTHER" id="PTHR31503:SF18">
    <property type="entry name" value="CA(2+)_H(+) EXCHANGER, PUTATIVE (EUROFUNG)-RELATED"/>
    <property type="match status" value="1"/>
</dbReference>
<keyword evidence="12" id="KW-1185">Reference proteome</keyword>
<dbReference type="InterPro" id="IPR044880">
    <property type="entry name" value="NCX_ion-bd_dom_sf"/>
</dbReference>
<feature type="region of interest" description="Disordered" evidence="8">
    <location>
        <begin position="16"/>
        <end position="37"/>
    </location>
</feature>
<comment type="subcellular location">
    <subcellularLocation>
        <location evidence="1">Endomembrane system</location>
        <topology evidence="1">Multi-pass membrane protein</topology>
    </subcellularLocation>
</comment>
<feature type="compositionally biased region" description="Low complexity" evidence="8">
    <location>
        <begin position="20"/>
        <end position="34"/>
    </location>
</feature>
<evidence type="ECO:0000256" key="3">
    <source>
        <dbReference type="ARBA" id="ARBA00022448"/>
    </source>
</evidence>
<dbReference type="Proteomes" id="UP001270362">
    <property type="component" value="Unassembled WGS sequence"/>
</dbReference>
<feature type="transmembrane region" description="Helical" evidence="9">
    <location>
        <begin position="198"/>
        <end position="221"/>
    </location>
</feature>
<dbReference type="GO" id="GO:0012505">
    <property type="term" value="C:endomembrane system"/>
    <property type="evidence" value="ECO:0007669"/>
    <property type="project" value="UniProtKB-SubCell"/>
</dbReference>
<evidence type="ECO:0000313" key="12">
    <source>
        <dbReference type="Proteomes" id="UP001270362"/>
    </source>
</evidence>
<keyword evidence="3" id="KW-0813">Transport</keyword>
<feature type="transmembrane region" description="Helical" evidence="9">
    <location>
        <begin position="579"/>
        <end position="599"/>
    </location>
</feature>
<feature type="transmembrane region" description="Helical" evidence="9">
    <location>
        <begin position="141"/>
        <end position="161"/>
    </location>
</feature>
<organism evidence="11 12">
    <name type="scientific">Podospora appendiculata</name>
    <dbReference type="NCBI Taxonomy" id="314037"/>
    <lineage>
        <taxon>Eukaryota</taxon>
        <taxon>Fungi</taxon>
        <taxon>Dikarya</taxon>
        <taxon>Ascomycota</taxon>
        <taxon>Pezizomycotina</taxon>
        <taxon>Sordariomycetes</taxon>
        <taxon>Sordariomycetidae</taxon>
        <taxon>Sordariales</taxon>
        <taxon>Podosporaceae</taxon>
        <taxon>Podospora</taxon>
    </lineage>
</organism>
<evidence type="ECO:0000256" key="9">
    <source>
        <dbReference type="SAM" id="Phobius"/>
    </source>
</evidence>
<feature type="region of interest" description="Disordered" evidence="8">
    <location>
        <begin position="510"/>
        <end position="532"/>
    </location>
</feature>
<evidence type="ECO:0000256" key="7">
    <source>
        <dbReference type="ARBA" id="ARBA00023136"/>
    </source>
</evidence>
<evidence type="ECO:0000256" key="2">
    <source>
        <dbReference type="ARBA" id="ARBA00008170"/>
    </source>
</evidence>
<feature type="compositionally biased region" description="Basic residues" evidence="8">
    <location>
        <begin position="381"/>
        <end position="394"/>
    </location>
</feature>
<feature type="compositionally biased region" description="Basic residues" evidence="8">
    <location>
        <begin position="309"/>
        <end position="321"/>
    </location>
</feature>
<comment type="similarity">
    <text evidence="2">Belongs to the Ca(2+):cation antiporter (CaCA) (TC 2.A.19) family.</text>
</comment>
<feature type="transmembrane region" description="Helical" evidence="9">
    <location>
        <begin position="638"/>
        <end position="660"/>
    </location>
</feature>
<dbReference type="FunFam" id="1.20.1420.30:FF:000016">
    <property type="entry name" value="Membrane bound cation transporter"/>
    <property type="match status" value="1"/>
</dbReference>
<feature type="transmembrane region" description="Helical" evidence="9">
    <location>
        <begin position="110"/>
        <end position="129"/>
    </location>
</feature>
<dbReference type="GO" id="GO:0015369">
    <property type="term" value="F:calcium:proton antiporter activity"/>
    <property type="evidence" value="ECO:0007669"/>
    <property type="project" value="TreeGrafter"/>
</dbReference>
<feature type="transmembrane region" description="Helical" evidence="9">
    <location>
        <begin position="667"/>
        <end position="686"/>
    </location>
</feature>
<proteinExistence type="inferred from homology"/>
<dbReference type="Gene3D" id="1.20.1420.30">
    <property type="entry name" value="NCX, central ion-binding region"/>
    <property type="match status" value="2"/>
</dbReference>
<evidence type="ECO:0000256" key="1">
    <source>
        <dbReference type="ARBA" id="ARBA00004127"/>
    </source>
</evidence>
<dbReference type="FunFam" id="1.20.1420.30:FF:000011">
    <property type="entry name" value="Vacuolar calcium ion transporter"/>
    <property type="match status" value="1"/>
</dbReference>
<feature type="compositionally biased region" description="Low complexity" evidence="8">
    <location>
        <begin position="283"/>
        <end position="295"/>
    </location>
</feature>
<comment type="caution">
    <text evidence="11">The sequence shown here is derived from an EMBL/GenBank/DDBJ whole genome shotgun (WGS) entry which is preliminary data.</text>
</comment>
<feature type="transmembrane region" description="Helical" evidence="9">
    <location>
        <begin position="606"/>
        <end position="632"/>
    </location>
</feature>
<protein>
    <submittedName>
        <fullName evidence="11">Vacuolar calcium ion transporter</fullName>
    </submittedName>
</protein>
<evidence type="ECO:0000256" key="5">
    <source>
        <dbReference type="ARBA" id="ARBA00022989"/>
    </source>
</evidence>
<dbReference type="InterPro" id="IPR004713">
    <property type="entry name" value="CaH_exchang"/>
</dbReference>
<dbReference type="PANTHER" id="PTHR31503">
    <property type="entry name" value="VACUOLAR CALCIUM ION TRANSPORTER"/>
    <property type="match status" value="1"/>
</dbReference>
<reference evidence="11" key="2">
    <citation type="submission" date="2023-06" db="EMBL/GenBank/DDBJ databases">
        <authorList>
            <consortium name="Lawrence Berkeley National Laboratory"/>
            <person name="Haridas S."/>
            <person name="Hensen N."/>
            <person name="Bonometti L."/>
            <person name="Westerberg I."/>
            <person name="Brannstrom I.O."/>
            <person name="Guillou S."/>
            <person name="Cros-Aarteil S."/>
            <person name="Calhoun S."/>
            <person name="Kuo A."/>
            <person name="Mondo S."/>
            <person name="Pangilinan J."/>
            <person name="Riley R."/>
            <person name="Labutti K."/>
            <person name="Andreopoulos B."/>
            <person name="Lipzen A."/>
            <person name="Chen C."/>
            <person name="Yanf M."/>
            <person name="Daum C."/>
            <person name="Ng V."/>
            <person name="Clum A."/>
            <person name="Steindorff A."/>
            <person name="Ohm R."/>
            <person name="Martin F."/>
            <person name="Silar P."/>
            <person name="Natvig D."/>
            <person name="Lalanne C."/>
            <person name="Gautier V."/>
            <person name="Ament-Velasquez S.L."/>
            <person name="Kruys A."/>
            <person name="Hutchinson M.I."/>
            <person name="Powell A.J."/>
            <person name="Barry K."/>
            <person name="Miller A.N."/>
            <person name="Grigoriev I.V."/>
            <person name="Debuchy R."/>
            <person name="Gladieux P."/>
            <person name="Thoren M.H."/>
            <person name="Johannesson H."/>
        </authorList>
    </citation>
    <scope>NUCLEOTIDE SEQUENCE</scope>
    <source>
        <strain evidence="11">CBS 314.62</strain>
    </source>
</reference>
<feature type="domain" description="Sodium/calcium exchanger membrane region" evidence="10">
    <location>
        <begin position="540"/>
        <end position="683"/>
    </location>
</feature>
<feature type="compositionally biased region" description="Polar residues" evidence="8">
    <location>
        <begin position="514"/>
        <end position="527"/>
    </location>
</feature>
<evidence type="ECO:0000256" key="8">
    <source>
        <dbReference type="SAM" id="MobiDB-lite"/>
    </source>
</evidence>
<reference evidence="11" key="1">
    <citation type="journal article" date="2023" name="Mol. Phylogenet. Evol.">
        <title>Genome-scale phylogeny and comparative genomics of the fungal order Sordariales.</title>
        <authorList>
            <person name="Hensen N."/>
            <person name="Bonometti L."/>
            <person name="Westerberg I."/>
            <person name="Brannstrom I.O."/>
            <person name="Guillou S."/>
            <person name="Cros-Aarteil S."/>
            <person name="Calhoun S."/>
            <person name="Haridas S."/>
            <person name="Kuo A."/>
            <person name="Mondo S."/>
            <person name="Pangilinan J."/>
            <person name="Riley R."/>
            <person name="LaButti K."/>
            <person name="Andreopoulos B."/>
            <person name="Lipzen A."/>
            <person name="Chen C."/>
            <person name="Yan M."/>
            <person name="Daum C."/>
            <person name="Ng V."/>
            <person name="Clum A."/>
            <person name="Steindorff A."/>
            <person name="Ohm R.A."/>
            <person name="Martin F."/>
            <person name="Silar P."/>
            <person name="Natvig D.O."/>
            <person name="Lalanne C."/>
            <person name="Gautier V."/>
            <person name="Ament-Velasquez S.L."/>
            <person name="Kruys A."/>
            <person name="Hutchinson M.I."/>
            <person name="Powell A.J."/>
            <person name="Barry K."/>
            <person name="Miller A.N."/>
            <person name="Grigoriev I.V."/>
            <person name="Debuchy R."/>
            <person name="Gladieux P."/>
            <person name="Hiltunen Thoren M."/>
            <person name="Johannesson H."/>
        </authorList>
    </citation>
    <scope>NUCLEOTIDE SEQUENCE</scope>
    <source>
        <strain evidence="11">CBS 314.62</strain>
    </source>
</reference>
<dbReference type="GO" id="GO:0006874">
    <property type="term" value="P:intracellular calcium ion homeostasis"/>
    <property type="evidence" value="ECO:0007669"/>
    <property type="project" value="TreeGrafter"/>
</dbReference>
<sequence length="709" mass="75774">MFTCSGDRIRTWAQMKAHGPSPLSSAPARSSPRAMNTPHNEVAVSEATTAAVVDGPKPAPVDVLVPEKQTALSNFFFTLRDILFSSVINVLLIFVPVGMAVHFIAMPAGVVFAMNAIAIIPLAGLLSHATESVASQLGDTVGALMNVTFGNAVELIIFMYASLVGSILANLLLILGMCFFLGGLRFREQIYNSTVTQMSSCLLSLSVISLLLPTAFHASFLSVKTANDKVLQVSRGTSVILLLVYFLYIFFQLRSHSYMYESTPQEIIERESLPGPAAQYFNSAATSEPSSSSGSESDDSARSVNTATRIRRMVRGKKSSYKRSLSSHQDETTDPAGTPASGDNRSRRVSLVDDMDAILPNDDTSAVETRDRSAGNQQKKDGKRHARGHKHRKAGTSAGPRPTQAVTESEPTTMEHGQAETRRVDFAHASDLEAQAETSRTRPFSLRTLRTSVFVASPINPVAASSVAAARYPHHPLQRARSLPVGRQPRSLHVLAASDGIPPIVPIVVHDPPRTSTQPGNADNLGQDQEHKPQTSRTTAILLLLVSTGLVAVCAEFMVDSISEVVADGSGVSEAFVGLILLPVVGNAAEHVTAVSVALKNKMDLAIGVALGSSIQIALFVTPLVVLLGWAMGKDQMSLFFTLFETICMFVSTFIVNFLVLDGRSNYLEGALLCSAYVIIGVAAFFSPNEKLASPLGGGVGGNSTNFNF</sequence>
<dbReference type="GO" id="GO:0000329">
    <property type="term" value="C:fungal-type vacuole membrane"/>
    <property type="evidence" value="ECO:0007669"/>
    <property type="project" value="TreeGrafter"/>
</dbReference>
<dbReference type="AlphaFoldDB" id="A0AAE1CHE4"/>
<dbReference type="Pfam" id="PF01699">
    <property type="entry name" value="Na_Ca_ex"/>
    <property type="match status" value="2"/>
</dbReference>
<evidence type="ECO:0000259" key="10">
    <source>
        <dbReference type="Pfam" id="PF01699"/>
    </source>
</evidence>
<gene>
    <name evidence="11" type="ORF">B0T22DRAFT_506925</name>
</gene>
<evidence type="ECO:0000256" key="6">
    <source>
        <dbReference type="ARBA" id="ARBA00023065"/>
    </source>
</evidence>
<feature type="region of interest" description="Disordered" evidence="8">
    <location>
        <begin position="281"/>
        <end position="419"/>
    </location>
</feature>
<dbReference type="EMBL" id="JAULSO010000001">
    <property type="protein sequence ID" value="KAK3694435.1"/>
    <property type="molecule type" value="Genomic_DNA"/>
</dbReference>
<evidence type="ECO:0000256" key="4">
    <source>
        <dbReference type="ARBA" id="ARBA00022692"/>
    </source>
</evidence>
<feature type="transmembrane region" description="Helical" evidence="9">
    <location>
        <begin position="167"/>
        <end position="186"/>
    </location>
</feature>
<feature type="transmembrane region" description="Helical" evidence="9">
    <location>
        <begin position="540"/>
        <end position="559"/>
    </location>
</feature>
<dbReference type="InterPro" id="IPR004837">
    <property type="entry name" value="NaCa_Exmemb"/>
</dbReference>
<keyword evidence="4 9" id="KW-0812">Transmembrane</keyword>
<evidence type="ECO:0000313" key="11">
    <source>
        <dbReference type="EMBL" id="KAK3694435.1"/>
    </source>
</evidence>
<keyword evidence="6" id="KW-0406">Ion transport</keyword>
<feature type="domain" description="Sodium/calcium exchanger membrane region" evidence="10">
    <location>
        <begin position="110"/>
        <end position="253"/>
    </location>
</feature>
<name>A0AAE1CHE4_9PEZI</name>